<dbReference type="AlphaFoldDB" id="A0A915Q3D0"/>
<protein>
    <submittedName>
        <fullName evidence="2">Uncharacterized protein</fullName>
    </submittedName>
</protein>
<evidence type="ECO:0000313" key="2">
    <source>
        <dbReference type="WBParaSite" id="sdigi.contig67.g3475.t1"/>
    </source>
</evidence>
<dbReference type="WBParaSite" id="sdigi.contig67.g3475.t1">
    <property type="protein sequence ID" value="sdigi.contig67.g3475.t1"/>
    <property type="gene ID" value="sdigi.contig67.g3475"/>
</dbReference>
<reference evidence="2" key="1">
    <citation type="submission" date="2022-11" db="UniProtKB">
        <authorList>
            <consortium name="WormBaseParasite"/>
        </authorList>
    </citation>
    <scope>IDENTIFICATION</scope>
</reference>
<dbReference type="Proteomes" id="UP000887581">
    <property type="component" value="Unplaced"/>
</dbReference>
<keyword evidence="1" id="KW-1185">Reference proteome</keyword>
<evidence type="ECO:0000313" key="1">
    <source>
        <dbReference type="Proteomes" id="UP000887581"/>
    </source>
</evidence>
<name>A0A915Q3D0_9BILA</name>
<accession>A0A915Q3D0</accession>
<organism evidence="1 2">
    <name type="scientific">Setaria digitata</name>
    <dbReference type="NCBI Taxonomy" id="48799"/>
    <lineage>
        <taxon>Eukaryota</taxon>
        <taxon>Metazoa</taxon>
        <taxon>Ecdysozoa</taxon>
        <taxon>Nematoda</taxon>
        <taxon>Chromadorea</taxon>
        <taxon>Rhabditida</taxon>
        <taxon>Spirurina</taxon>
        <taxon>Spiruromorpha</taxon>
        <taxon>Filarioidea</taxon>
        <taxon>Setariidae</taxon>
        <taxon>Setaria</taxon>
    </lineage>
</organism>
<proteinExistence type="predicted"/>
<sequence length="104" mass="11395">MDSKYKAQWFKSGGKIAEKELQKKFLRNGNDERRILGEYLVDGGGLSQKKIPLRGGSVLKGETDGGGGGIDGGDELSLSFFSNCGKHQRITLCHIKGVHRLLYV</sequence>